<evidence type="ECO:0000313" key="4">
    <source>
        <dbReference type="EMBL" id="KAF3332118.1"/>
    </source>
</evidence>
<reference evidence="4" key="1">
    <citation type="submission" date="2020-01" db="EMBL/GenBank/DDBJ databases">
        <title>Genome sequence of Kobresia littledalei, the first chromosome-level genome in the family Cyperaceae.</title>
        <authorList>
            <person name="Qu G."/>
        </authorList>
    </citation>
    <scope>NUCLEOTIDE SEQUENCE</scope>
    <source>
        <strain evidence="4">C.B.Clarke</strain>
        <tissue evidence="4">Leaf</tissue>
    </source>
</reference>
<dbReference type="GO" id="GO:0016567">
    <property type="term" value="P:protein ubiquitination"/>
    <property type="evidence" value="ECO:0007669"/>
    <property type="project" value="TreeGrafter"/>
</dbReference>
<name>A0A833R282_9POAL</name>
<keyword evidence="1" id="KW-0863">Zinc-finger</keyword>
<dbReference type="GO" id="GO:0004842">
    <property type="term" value="F:ubiquitin-protein transferase activity"/>
    <property type="evidence" value="ECO:0007669"/>
    <property type="project" value="InterPro"/>
</dbReference>
<dbReference type="FunFam" id="3.30.40.10:FF:000383">
    <property type="entry name" value="RING/U-box superfamily protein"/>
    <property type="match status" value="1"/>
</dbReference>
<accession>A0A833R282</accession>
<keyword evidence="5" id="KW-1185">Reference proteome</keyword>
<proteinExistence type="predicted"/>
<dbReference type="PROSITE" id="PS50089">
    <property type="entry name" value="ZF_RING_2"/>
    <property type="match status" value="1"/>
</dbReference>
<feature type="domain" description="RING-type" evidence="3">
    <location>
        <begin position="251"/>
        <end position="293"/>
    </location>
</feature>
<organism evidence="4 5">
    <name type="scientific">Carex littledalei</name>
    <dbReference type="NCBI Taxonomy" id="544730"/>
    <lineage>
        <taxon>Eukaryota</taxon>
        <taxon>Viridiplantae</taxon>
        <taxon>Streptophyta</taxon>
        <taxon>Embryophyta</taxon>
        <taxon>Tracheophyta</taxon>
        <taxon>Spermatophyta</taxon>
        <taxon>Magnoliopsida</taxon>
        <taxon>Liliopsida</taxon>
        <taxon>Poales</taxon>
        <taxon>Cyperaceae</taxon>
        <taxon>Cyperoideae</taxon>
        <taxon>Cariceae</taxon>
        <taxon>Carex</taxon>
        <taxon>Carex subgen. Euthyceras</taxon>
    </lineage>
</organism>
<dbReference type="GO" id="GO:0030014">
    <property type="term" value="C:CCR4-NOT complex"/>
    <property type="evidence" value="ECO:0007669"/>
    <property type="project" value="InterPro"/>
</dbReference>
<keyword evidence="1" id="KW-0479">Metal-binding</keyword>
<gene>
    <name evidence="4" type="ORF">FCM35_KLT03524</name>
</gene>
<dbReference type="EMBL" id="SWLB01000012">
    <property type="protein sequence ID" value="KAF3332118.1"/>
    <property type="molecule type" value="Genomic_DNA"/>
</dbReference>
<feature type="compositionally biased region" description="Acidic residues" evidence="2">
    <location>
        <begin position="128"/>
        <end position="151"/>
    </location>
</feature>
<dbReference type="Pfam" id="PF14570">
    <property type="entry name" value="zf-RING_4"/>
    <property type="match status" value="1"/>
</dbReference>
<dbReference type="SUPFAM" id="SSF57850">
    <property type="entry name" value="RING/U-box"/>
    <property type="match status" value="1"/>
</dbReference>
<dbReference type="CDD" id="cd16618">
    <property type="entry name" value="mRING-HC-C4C4_CNOT4"/>
    <property type="match status" value="1"/>
</dbReference>
<evidence type="ECO:0000256" key="2">
    <source>
        <dbReference type="SAM" id="MobiDB-lite"/>
    </source>
</evidence>
<dbReference type="Proteomes" id="UP000623129">
    <property type="component" value="Unassembled WGS sequence"/>
</dbReference>
<evidence type="ECO:0000256" key="1">
    <source>
        <dbReference type="PROSITE-ProRule" id="PRU00175"/>
    </source>
</evidence>
<dbReference type="PANTHER" id="PTHR12603">
    <property type="entry name" value="CCR4-NOT TRANSCRIPTION COMPLEX RELATED"/>
    <property type="match status" value="1"/>
</dbReference>
<dbReference type="OrthoDB" id="1923159at2759"/>
<dbReference type="GO" id="GO:0008270">
    <property type="term" value="F:zinc ion binding"/>
    <property type="evidence" value="ECO:0007669"/>
    <property type="project" value="UniProtKB-KW"/>
</dbReference>
<dbReference type="PANTHER" id="PTHR12603:SF0">
    <property type="entry name" value="CCR4-NOT TRANSCRIPTION COMPLEX SUBUNIT 4"/>
    <property type="match status" value="1"/>
</dbReference>
<sequence length="331" mass="36600">MGYDAMASAPASIPRDLAKKKRVNRTAKLKQCKLDARREQWLSQVNKDSKGSGSLTTTSPPPNPLLPQVKKTKLKKREERDRSSESVFLHEMSDSDTPSQCPSPHTSSNGRPISSSSSIGCSSRSISDPDEEETNHREEEEEEEEEENDVLDDWEAVADALTSSPNDQDIKFSSPIKTLTEPPVCHVTEQVDSVGSNMTQPVRAAPRAWRPDDAFRPQSLPSISKQLSFPSMNCHYGVGDQKGILSLPSSCPICYEDLDPTDSSFLPCLCGFRLCLFCHKRILEADARCPGCRKKYENVPGGTPVEANESVNPLPIWAARLSRSCSVNSRY</sequence>
<evidence type="ECO:0000259" key="3">
    <source>
        <dbReference type="PROSITE" id="PS50089"/>
    </source>
</evidence>
<dbReference type="AlphaFoldDB" id="A0A833R282"/>
<feature type="compositionally biased region" description="Basic residues" evidence="2">
    <location>
        <begin position="18"/>
        <end position="31"/>
    </location>
</feature>
<evidence type="ECO:0000313" key="5">
    <source>
        <dbReference type="Proteomes" id="UP000623129"/>
    </source>
</evidence>
<comment type="caution">
    <text evidence="4">The sequence shown here is derived from an EMBL/GenBank/DDBJ whole genome shotgun (WGS) entry which is preliminary data.</text>
</comment>
<protein>
    <submittedName>
        <fullName evidence="4">General negative regulator of transcription subunit 4</fullName>
    </submittedName>
</protein>
<keyword evidence="1" id="KW-0862">Zinc</keyword>
<dbReference type="InterPro" id="IPR039780">
    <property type="entry name" value="Mot2"/>
</dbReference>
<dbReference type="InterPro" id="IPR039515">
    <property type="entry name" value="NOT4_mRING-HC-C4C4"/>
</dbReference>
<dbReference type="Gene3D" id="3.30.40.10">
    <property type="entry name" value="Zinc/RING finger domain, C3HC4 (zinc finger)"/>
    <property type="match status" value="1"/>
</dbReference>
<dbReference type="InterPro" id="IPR013083">
    <property type="entry name" value="Znf_RING/FYVE/PHD"/>
</dbReference>
<feature type="compositionally biased region" description="Low complexity" evidence="2">
    <location>
        <begin position="107"/>
        <end position="126"/>
    </location>
</feature>
<feature type="compositionally biased region" description="Polar residues" evidence="2">
    <location>
        <begin position="95"/>
        <end position="106"/>
    </location>
</feature>
<dbReference type="InterPro" id="IPR001841">
    <property type="entry name" value="Znf_RING"/>
</dbReference>
<feature type="region of interest" description="Disordered" evidence="2">
    <location>
        <begin position="1"/>
        <end position="151"/>
    </location>
</feature>